<name>A0A6H2ZWG0_SERMA</name>
<sequence length="243" mass="26660">MDMKNLPTFAERLIYAMNAAGMTQGALARAAGMAQPTVWRLVSGNASGTKKVVEIARALGVEPEWLATGRGPMTLSENPHRPADSNIPPENEWGTVDAWDSSTPLPDDEVEVPFLKDIELACGDGSYGDEDYNGFMLRFSKATLRRVGAQKGSVLCFPAHGNSMEPIIPEGTTVAINLLDKKIVDGKVYAINQDGWKRLKVLARSGPNKLIIRSFNSAEYDDEEADIDQVEVIGRMFWTSTIW</sequence>
<evidence type="ECO:0000313" key="6">
    <source>
        <dbReference type="Proteomes" id="UP000050489"/>
    </source>
</evidence>
<proteinExistence type="predicted"/>
<evidence type="ECO:0000313" key="5">
    <source>
        <dbReference type="EMBL" id="OCO83041.1"/>
    </source>
</evidence>
<dbReference type="Pfam" id="PF00717">
    <property type="entry name" value="Peptidase_S24"/>
    <property type="match status" value="1"/>
</dbReference>
<comment type="caution">
    <text evidence="5">The sequence shown here is derived from an EMBL/GenBank/DDBJ whole genome shotgun (WGS) entry which is preliminary data.</text>
</comment>
<evidence type="ECO:0000256" key="2">
    <source>
        <dbReference type="ARBA" id="ARBA00023125"/>
    </source>
</evidence>
<accession>A0A6H2ZWG0</accession>
<dbReference type="InterPro" id="IPR036286">
    <property type="entry name" value="LexA/Signal_pep-like_sf"/>
</dbReference>
<keyword evidence="2" id="KW-0238">DNA-binding</keyword>
<reference evidence="6" key="1">
    <citation type="submission" date="2016-04" db="EMBL/GenBank/DDBJ databases">
        <authorList>
            <person name="Osei Sekyere J."/>
            <person name="Sivertsen A."/>
            <person name="Pedersen A.T."/>
            <person name="Sundsfjord A."/>
        </authorList>
    </citation>
    <scope>NUCLEOTIDE SEQUENCE [LARGE SCALE GENOMIC DNA]</scope>
    <source>
        <strain evidence="6">945174350</strain>
    </source>
</reference>
<dbReference type="CDD" id="cd06529">
    <property type="entry name" value="S24_LexA-like"/>
    <property type="match status" value="1"/>
</dbReference>
<dbReference type="PANTHER" id="PTHR40661:SF2">
    <property type="entry name" value="HTH-TYPE TRANSCRIPTIONAL REGULATOR PRTR"/>
    <property type="match status" value="1"/>
</dbReference>
<dbReference type="Proteomes" id="UP000050489">
    <property type="component" value="Unassembled WGS sequence"/>
</dbReference>
<dbReference type="Pfam" id="PF01381">
    <property type="entry name" value="HTH_3"/>
    <property type="match status" value="1"/>
</dbReference>
<dbReference type="InterPro" id="IPR001387">
    <property type="entry name" value="Cro/C1-type_HTH"/>
</dbReference>
<dbReference type="PROSITE" id="PS50943">
    <property type="entry name" value="HTH_CROC1"/>
    <property type="match status" value="1"/>
</dbReference>
<dbReference type="Gene3D" id="1.10.260.40">
    <property type="entry name" value="lambda repressor-like DNA-binding domains"/>
    <property type="match status" value="1"/>
</dbReference>
<evidence type="ECO:0000259" key="4">
    <source>
        <dbReference type="PROSITE" id="PS50943"/>
    </source>
</evidence>
<organism evidence="5 6">
    <name type="scientific">Serratia marcescens</name>
    <dbReference type="NCBI Taxonomy" id="615"/>
    <lineage>
        <taxon>Bacteria</taxon>
        <taxon>Pseudomonadati</taxon>
        <taxon>Pseudomonadota</taxon>
        <taxon>Gammaproteobacteria</taxon>
        <taxon>Enterobacterales</taxon>
        <taxon>Yersiniaceae</taxon>
        <taxon>Serratia</taxon>
    </lineage>
</organism>
<dbReference type="SUPFAM" id="SSF47413">
    <property type="entry name" value="lambda repressor-like DNA-binding domains"/>
    <property type="match status" value="1"/>
</dbReference>
<protein>
    <submittedName>
        <fullName evidence="5">Repressor</fullName>
    </submittedName>
</protein>
<feature type="domain" description="HTH cro/C1-type" evidence="4">
    <location>
        <begin position="13"/>
        <end position="66"/>
    </location>
</feature>
<dbReference type="InterPro" id="IPR015927">
    <property type="entry name" value="Peptidase_S24_S26A/B/C"/>
</dbReference>
<keyword evidence="1" id="KW-0805">Transcription regulation</keyword>
<dbReference type="SMART" id="SM00530">
    <property type="entry name" value="HTH_XRE"/>
    <property type="match status" value="1"/>
</dbReference>
<keyword evidence="3" id="KW-0804">Transcription</keyword>
<dbReference type="Gene3D" id="2.10.109.10">
    <property type="entry name" value="Umud Fragment, subunit A"/>
    <property type="match status" value="1"/>
</dbReference>
<gene>
    <name evidence="5" type="ORF">AN695_0220335</name>
</gene>
<dbReference type="PANTHER" id="PTHR40661">
    <property type="match status" value="1"/>
</dbReference>
<dbReference type="EMBL" id="LJEX02000108">
    <property type="protein sequence ID" value="OCO83041.1"/>
    <property type="molecule type" value="Genomic_DNA"/>
</dbReference>
<dbReference type="GO" id="GO:0003677">
    <property type="term" value="F:DNA binding"/>
    <property type="evidence" value="ECO:0007669"/>
    <property type="project" value="UniProtKB-KW"/>
</dbReference>
<evidence type="ECO:0000256" key="3">
    <source>
        <dbReference type="ARBA" id="ARBA00023163"/>
    </source>
</evidence>
<dbReference type="CDD" id="cd00093">
    <property type="entry name" value="HTH_XRE"/>
    <property type="match status" value="1"/>
</dbReference>
<dbReference type="RefSeq" id="WP_057523794.1">
    <property type="nucleotide sequence ID" value="NZ_LJEX02000108.1"/>
</dbReference>
<evidence type="ECO:0000256" key="1">
    <source>
        <dbReference type="ARBA" id="ARBA00023015"/>
    </source>
</evidence>
<dbReference type="SUPFAM" id="SSF51306">
    <property type="entry name" value="LexA/Signal peptidase"/>
    <property type="match status" value="1"/>
</dbReference>
<dbReference type="AlphaFoldDB" id="A0A6H2ZWG0"/>
<dbReference type="InterPro" id="IPR039418">
    <property type="entry name" value="LexA-like"/>
</dbReference>
<dbReference type="InterPro" id="IPR010982">
    <property type="entry name" value="Lambda_DNA-bd_dom_sf"/>
</dbReference>